<dbReference type="KEGG" id="scor:J3U87_22295"/>
<feature type="transmembrane region" description="Helical" evidence="1">
    <location>
        <begin position="119"/>
        <end position="137"/>
    </location>
</feature>
<sequence>MLSYETLDRIADSYLPLLAVVSLILMAKALWKRAWPLAVWRFAAISSGMVVAYGIMYLDHFCHIWRSMGLNFSTHTAVTLTLVIYLVATTRRFGWIWPLTWGAYVCLMLYQRYHSLSDILTTAVIVVALYAPIVMAVESPNQSVRSWLANAD</sequence>
<proteinExistence type="predicted"/>
<feature type="transmembrane region" description="Helical" evidence="1">
    <location>
        <begin position="13"/>
        <end position="31"/>
    </location>
</feature>
<evidence type="ECO:0000313" key="2">
    <source>
        <dbReference type="EMBL" id="QTD48319.1"/>
    </source>
</evidence>
<accession>A0A8A4TDZ3</accession>
<dbReference type="Proteomes" id="UP000663929">
    <property type="component" value="Chromosome"/>
</dbReference>
<keyword evidence="1" id="KW-1133">Transmembrane helix</keyword>
<dbReference type="AlphaFoldDB" id="A0A8A4TDZ3"/>
<gene>
    <name evidence="2" type="ORF">J3U87_22295</name>
</gene>
<organism evidence="2 3">
    <name type="scientific">Sulfidibacter corallicola</name>
    <dbReference type="NCBI Taxonomy" id="2818388"/>
    <lineage>
        <taxon>Bacteria</taxon>
        <taxon>Pseudomonadati</taxon>
        <taxon>Acidobacteriota</taxon>
        <taxon>Holophagae</taxon>
        <taxon>Acanthopleuribacterales</taxon>
        <taxon>Acanthopleuribacteraceae</taxon>
        <taxon>Sulfidibacter</taxon>
    </lineage>
</organism>
<protein>
    <recommendedName>
        <fullName evidence="4">PAP2 superfamily protein</fullName>
    </recommendedName>
</protein>
<evidence type="ECO:0008006" key="4">
    <source>
        <dbReference type="Google" id="ProtNLM"/>
    </source>
</evidence>
<dbReference type="RefSeq" id="WP_237377974.1">
    <property type="nucleotide sequence ID" value="NZ_CP071793.1"/>
</dbReference>
<evidence type="ECO:0000256" key="1">
    <source>
        <dbReference type="SAM" id="Phobius"/>
    </source>
</evidence>
<name>A0A8A4TDZ3_SULCO</name>
<keyword evidence="1" id="KW-0472">Membrane</keyword>
<feature type="transmembrane region" description="Helical" evidence="1">
    <location>
        <begin position="70"/>
        <end position="88"/>
    </location>
</feature>
<dbReference type="EMBL" id="CP071793">
    <property type="protein sequence ID" value="QTD48319.1"/>
    <property type="molecule type" value="Genomic_DNA"/>
</dbReference>
<feature type="transmembrane region" description="Helical" evidence="1">
    <location>
        <begin position="38"/>
        <end position="58"/>
    </location>
</feature>
<reference evidence="2" key="1">
    <citation type="submission" date="2021-03" db="EMBL/GenBank/DDBJ databases">
        <title>Acanthopleuribacteraceae sp. M133.</title>
        <authorList>
            <person name="Wang G."/>
        </authorList>
    </citation>
    <scope>NUCLEOTIDE SEQUENCE</scope>
    <source>
        <strain evidence="2">M133</strain>
    </source>
</reference>
<keyword evidence="3" id="KW-1185">Reference proteome</keyword>
<keyword evidence="1" id="KW-0812">Transmembrane</keyword>
<evidence type="ECO:0000313" key="3">
    <source>
        <dbReference type="Proteomes" id="UP000663929"/>
    </source>
</evidence>